<keyword evidence="4 8" id="KW-0732">Signal</keyword>
<evidence type="ECO:0000256" key="5">
    <source>
        <dbReference type="ARBA" id="ARBA00022801"/>
    </source>
</evidence>
<evidence type="ECO:0008006" key="13">
    <source>
        <dbReference type="Google" id="ProtNLM"/>
    </source>
</evidence>
<dbReference type="SMR" id="A0A3M3QN52"/>
<dbReference type="Proteomes" id="UP000269335">
    <property type="component" value="Unassembled WGS sequence"/>
</dbReference>
<sequence>MKPALPRYTDVLIILVSSLIFQVPAQARTSVSAATGNIAQLAVVAPVKTCAALRDADLSDIGGQGSRVVTASESTRDGIATCVVEGRLAPEIGFRLELPTGTWAQRYLQVGCGGLCGNINPTVRAAERCRPLNTGAFAVAATDMGHQAADATFGDNPQKRVDFAHRAVHLTALASKKLITTFYGQQAEYAYFSGCSDGGREALIEAQRYPDDFDGIIAGAPALNFQVQKTLYHGWMTQANTGPDGKPILLASRLPLLHKAVLAKCDVLDGQIDGLIADPRVCDFDPAVVQCTTTADTAHCLSEAEVTAVKRFYDGPKDPASGERLTLGGPQPGSELAWAGVFVPVTADQTVYSEKAASEAIRNVVFEKNPAADFDLRTLSIDKSTFDKLRPLHALYDATSPDLSSFANRGGKLILWHGWADPNISPINTLAYHEAVEAQMGKARTESFERLYMLSGVYHCGGGEGPSLVDLLTPVMAWVEKSQAPDAIVARQATPDKAGNRQIPAQQSAAAFLIKDDVANRGRTRKVFPYPYLAEYDHKGYSKRASSYQRAEPLTTVKTPQWMGSAFFRPYAPLERYTDR</sequence>
<evidence type="ECO:0000256" key="8">
    <source>
        <dbReference type="SAM" id="SignalP"/>
    </source>
</evidence>
<evidence type="ECO:0000313" key="12">
    <source>
        <dbReference type="Proteomes" id="UP000270524"/>
    </source>
</evidence>
<evidence type="ECO:0000256" key="3">
    <source>
        <dbReference type="ARBA" id="ARBA00022723"/>
    </source>
</evidence>
<name>A0A3M3QN52_PSECA</name>
<dbReference type="GO" id="GO:0052689">
    <property type="term" value="F:carboxylic ester hydrolase activity"/>
    <property type="evidence" value="ECO:0007669"/>
    <property type="project" value="UniProtKB-KW"/>
</dbReference>
<dbReference type="RefSeq" id="WP_007249465.1">
    <property type="nucleotide sequence ID" value="NZ_CP178532.1"/>
</dbReference>
<keyword evidence="6" id="KW-0106">Calcium</keyword>
<evidence type="ECO:0000256" key="1">
    <source>
        <dbReference type="ARBA" id="ARBA00006249"/>
    </source>
</evidence>
<dbReference type="InterPro" id="IPR011118">
    <property type="entry name" value="Tannase/feruloyl_esterase"/>
</dbReference>
<protein>
    <recommendedName>
        <fullName evidence="13">Tannase</fullName>
    </recommendedName>
</protein>
<organism evidence="10 12">
    <name type="scientific">Pseudomonas cannabina</name>
    <dbReference type="NCBI Taxonomy" id="86840"/>
    <lineage>
        <taxon>Bacteria</taxon>
        <taxon>Pseudomonadati</taxon>
        <taxon>Pseudomonadota</taxon>
        <taxon>Gammaproteobacteria</taxon>
        <taxon>Pseudomonadales</taxon>
        <taxon>Pseudomonadaceae</taxon>
        <taxon>Pseudomonas</taxon>
    </lineage>
</organism>
<reference evidence="11 12" key="1">
    <citation type="submission" date="2018-08" db="EMBL/GenBank/DDBJ databases">
        <title>Recombination of ecologically and evolutionarily significant loci maintains genetic cohesion in the Pseudomonas syringae species complex.</title>
        <authorList>
            <person name="Dillon M."/>
            <person name="Thakur S."/>
            <person name="Almeida R.N.D."/>
            <person name="Weir B.S."/>
            <person name="Guttman D.S."/>
        </authorList>
    </citation>
    <scope>NUCLEOTIDE SEQUENCE [LARGE SCALE GENOMIC DNA]</scope>
    <source>
        <strain evidence="9 11">ICMP 15201</strain>
        <strain evidence="10 12">ICMP 15203</strain>
    </source>
</reference>
<dbReference type="AlphaFoldDB" id="A0A3M3QN52"/>
<dbReference type="Pfam" id="PF07519">
    <property type="entry name" value="Tannase"/>
    <property type="match status" value="1"/>
</dbReference>
<dbReference type="PANTHER" id="PTHR33938">
    <property type="entry name" value="FERULOYL ESTERASE B-RELATED"/>
    <property type="match status" value="1"/>
</dbReference>
<keyword evidence="7" id="KW-1015">Disulfide bond</keyword>
<evidence type="ECO:0000256" key="6">
    <source>
        <dbReference type="ARBA" id="ARBA00022837"/>
    </source>
</evidence>
<dbReference type="EMBL" id="RBPJ01000049">
    <property type="protein sequence ID" value="RMO02452.1"/>
    <property type="molecule type" value="Genomic_DNA"/>
</dbReference>
<dbReference type="InterPro" id="IPR029058">
    <property type="entry name" value="AB_hydrolase_fold"/>
</dbReference>
<gene>
    <name evidence="10" type="ORF">ALQ51_04583</name>
    <name evidence="9" type="ORF">ALQ53_02345</name>
</gene>
<evidence type="ECO:0000313" key="10">
    <source>
        <dbReference type="EMBL" id="RMO02452.1"/>
    </source>
</evidence>
<keyword evidence="3" id="KW-0479">Metal-binding</keyword>
<dbReference type="GO" id="GO:0046872">
    <property type="term" value="F:metal ion binding"/>
    <property type="evidence" value="ECO:0007669"/>
    <property type="project" value="UniProtKB-KW"/>
</dbReference>
<keyword evidence="2" id="KW-0719">Serine esterase</keyword>
<feature type="signal peptide" evidence="8">
    <location>
        <begin position="1"/>
        <end position="27"/>
    </location>
</feature>
<feature type="chain" id="PRO_5043183913" description="Tannase" evidence="8">
    <location>
        <begin position="28"/>
        <end position="580"/>
    </location>
</feature>
<evidence type="ECO:0000256" key="7">
    <source>
        <dbReference type="ARBA" id="ARBA00023157"/>
    </source>
</evidence>
<evidence type="ECO:0000256" key="2">
    <source>
        <dbReference type="ARBA" id="ARBA00022487"/>
    </source>
</evidence>
<comment type="caution">
    <text evidence="10">The sequence shown here is derived from an EMBL/GenBank/DDBJ whole genome shotgun (WGS) entry which is preliminary data.</text>
</comment>
<keyword evidence="5" id="KW-0378">Hydrolase</keyword>
<comment type="similarity">
    <text evidence="1">Belongs to the tannase family.</text>
</comment>
<dbReference type="Gene3D" id="3.40.50.1820">
    <property type="entry name" value="alpha/beta hydrolase"/>
    <property type="match status" value="1"/>
</dbReference>
<dbReference type="Proteomes" id="UP000270524">
    <property type="component" value="Unassembled WGS sequence"/>
</dbReference>
<evidence type="ECO:0000256" key="4">
    <source>
        <dbReference type="ARBA" id="ARBA00022729"/>
    </source>
</evidence>
<proteinExistence type="inferred from homology"/>
<accession>A0A3M3QN52</accession>
<dbReference type="EMBL" id="RBPH01000021">
    <property type="protein sequence ID" value="RMN85430.1"/>
    <property type="molecule type" value="Genomic_DNA"/>
</dbReference>
<evidence type="ECO:0000313" key="11">
    <source>
        <dbReference type="Proteomes" id="UP000269335"/>
    </source>
</evidence>
<evidence type="ECO:0000313" key="9">
    <source>
        <dbReference type="EMBL" id="RMN85430.1"/>
    </source>
</evidence>
<dbReference type="GeneID" id="64465679"/>
<dbReference type="PANTHER" id="PTHR33938:SF15">
    <property type="entry name" value="FERULOYL ESTERASE B-RELATED"/>
    <property type="match status" value="1"/>
</dbReference>
<dbReference type="SUPFAM" id="SSF53474">
    <property type="entry name" value="alpha/beta-Hydrolases"/>
    <property type="match status" value="1"/>
</dbReference>